<proteinExistence type="predicted"/>
<keyword evidence="2" id="KW-1185">Reference proteome</keyword>
<organism evidence="1 2">
    <name type="scientific">Skermanella stibiiresistens SB22</name>
    <dbReference type="NCBI Taxonomy" id="1385369"/>
    <lineage>
        <taxon>Bacteria</taxon>
        <taxon>Pseudomonadati</taxon>
        <taxon>Pseudomonadota</taxon>
        <taxon>Alphaproteobacteria</taxon>
        <taxon>Rhodospirillales</taxon>
        <taxon>Azospirillaceae</taxon>
        <taxon>Skermanella</taxon>
    </lineage>
</organism>
<dbReference type="AlphaFoldDB" id="W9GWJ8"/>
<reference evidence="1 2" key="1">
    <citation type="submission" date="2013-08" db="EMBL/GenBank/DDBJ databases">
        <title>The genome sequence of Skermanella stibiiresistens.</title>
        <authorList>
            <person name="Zhu W."/>
            <person name="Wang G."/>
        </authorList>
    </citation>
    <scope>NUCLEOTIDE SEQUENCE [LARGE SCALE GENOMIC DNA]</scope>
    <source>
        <strain evidence="1 2">SB22</strain>
    </source>
</reference>
<evidence type="ECO:0000313" key="1">
    <source>
        <dbReference type="EMBL" id="EWY38275.1"/>
    </source>
</evidence>
<protein>
    <submittedName>
        <fullName evidence="1">Uncharacterized protein</fullName>
    </submittedName>
</protein>
<dbReference type="RefSeq" id="WP_037457375.1">
    <property type="nucleotide sequence ID" value="NZ_AVFL01000019.1"/>
</dbReference>
<dbReference type="Proteomes" id="UP000019486">
    <property type="component" value="Unassembled WGS sequence"/>
</dbReference>
<evidence type="ECO:0000313" key="2">
    <source>
        <dbReference type="Proteomes" id="UP000019486"/>
    </source>
</evidence>
<accession>W9GWJ8</accession>
<gene>
    <name evidence="1" type="ORF">N825_13790</name>
</gene>
<name>W9GWJ8_9PROT</name>
<sequence length="282" mass="31519">MANQNWSRFPKTYTVASRLGDGRKMATLQELETVIEKVLDGKLGDLDGNSSTDPDTPKLLNIILDRDMPARSLDPQSETGIHKLFENKTRLKTIMDSFHEENRKTGLEIGAKAAVAVEKFYVDYLWLEALLRSGVSVSEKIAEKALINTSQHFSVAYYFLARKNKLNRPKAPGLAPGNALKALLASDPASLPPLSLEELVERIIQRTEDEPTRSSLSHDYARPFYHIPFGAYPSAALKVLGDVFHDPWIAVNTWAAAHGGWAYHDEIERTAEDAIKDYRRAA</sequence>
<dbReference type="EMBL" id="AVFL01000019">
    <property type="protein sequence ID" value="EWY38275.1"/>
    <property type="molecule type" value="Genomic_DNA"/>
</dbReference>
<dbReference type="OrthoDB" id="9936240at2"/>
<comment type="caution">
    <text evidence="1">The sequence shown here is derived from an EMBL/GenBank/DDBJ whole genome shotgun (WGS) entry which is preliminary data.</text>
</comment>